<dbReference type="Proteomes" id="UP000324209">
    <property type="component" value="Chromosome"/>
</dbReference>
<evidence type="ECO:0000313" key="1">
    <source>
        <dbReference type="EMBL" id="QEN09827.1"/>
    </source>
</evidence>
<dbReference type="PANTHER" id="PTHR43657:SF1">
    <property type="entry name" value="ALTERED INHERITANCE OF MITOCHONDRIA PROTEIN 24, MITOCHONDRIAL"/>
    <property type="match status" value="1"/>
</dbReference>
<dbReference type="Pfam" id="PF01987">
    <property type="entry name" value="AIM24"/>
    <property type="match status" value="1"/>
</dbReference>
<dbReference type="NCBIfam" id="TIGR00266">
    <property type="entry name" value="TIGR00266 family protein"/>
    <property type="match status" value="1"/>
</dbReference>
<evidence type="ECO:0000313" key="2">
    <source>
        <dbReference type="Proteomes" id="UP000324209"/>
    </source>
</evidence>
<keyword evidence="2" id="KW-1185">Reference proteome</keyword>
<protein>
    <submittedName>
        <fullName evidence="1">TIGR00266 family protein</fullName>
    </submittedName>
</protein>
<dbReference type="SUPFAM" id="SSF51219">
    <property type="entry name" value="TRAP-like"/>
    <property type="match status" value="1"/>
</dbReference>
<reference evidence="1 2" key="1">
    <citation type="submission" date="2019-02" db="EMBL/GenBank/DDBJ databases">
        <title>Complete Genome Sequence and Methylome Analysis of free living Spirochaetas.</title>
        <authorList>
            <person name="Fomenkov A."/>
            <person name="Dubinina G."/>
            <person name="Leshcheva N."/>
            <person name="Mikheeva N."/>
            <person name="Grabovich M."/>
            <person name="Vincze T."/>
            <person name="Roberts R.J."/>
        </authorList>
    </citation>
    <scope>NUCLEOTIDE SEQUENCE [LARGE SCALE GENOMIC DNA]</scope>
    <source>
        <strain evidence="1 2">K2</strain>
    </source>
</reference>
<dbReference type="AlphaFoldDB" id="A0A5C1QQN7"/>
<dbReference type="PANTHER" id="PTHR43657">
    <property type="entry name" value="TRYPTOPHAN RNA-BINDING ATTENUATOR PROTEIN-LIKE PROTEIN"/>
    <property type="match status" value="1"/>
</dbReference>
<name>A0A5C1QQN7_9SPIO</name>
<dbReference type="EMBL" id="CP036150">
    <property type="protein sequence ID" value="QEN09827.1"/>
    <property type="molecule type" value="Genomic_DNA"/>
</dbReference>
<gene>
    <name evidence="1" type="ORF">EXM22_01420</name>
</gene>
<proteinExistence type="predicted"/>
<accession>A0A5C1QQN7</accession>
<dbReference type="OrthoDB" id="9779518at2"/>
<dbReference type="InterPro" id="IPR016031">
    <property type="entry name" value="Trp_RNA-bd_attenuator-like_dom"/>
</dbReference>
<sequence>MEKTDYPFTLVSQPDYGMLNVKIPGGKTLKVEASAMAWMDSSLTMKAKMKGGLKRMLSGENLFISEFTAGTEDAEMGIAPGSPGEIGHVYLEDTTVYIQNSAFLASSPNLEVAIEFQGFKGFFSGEKLFMIKCSGTGDLWFNTFGGLIEIDVQKDYVVDTGYIVGFTEGLQYDVTPVAGMKSLFFSGEGLVCRFSGEGKVWIQTRLAPAFVRWADPFRRVQKKNKD</sequence>
<dbReference type="InterPro" id="IPR036983">
    <property type="entry name" value="AIM24_sf"/>
</dbReference>
<dbReference type="Gene3D" id="3.60.160.10">
    <property type="entry name" value="Mitochondrial biogenesis AIM24"/>
    <property type="match status" value="1"/>
</dbReference>
<organism evidence="1 2">
    <name type="scientific">Oceanispirochaeta crateris</name>
    <dbReference type="NCBI Taxonomy" id="2518645"/>
    <lineage>
        <taxon>Bacteria</taxon>
        <taxon>Pseudomonadati</taxon>
        <taxon>Spirochaetota</taxon>
        <taxon>Spirochaetia</taxon>
        <taxon>Spirochaetales</taxon>
        <taxon>Spirochaetaceae</taxon>
        <taxon>Oceanispirochaeta</taxon>
    </lineage>
</organism>
<dbReference type="InterPro" id="IPR002838">
    <property type="entry name" value="AIM24"/>
</dbReference>
<dbReference type="KEGG" id="ock:EXM22_01420"/>